<organism evidence="1 2">
    <name type="scientific">Acinetobacter puyangensis</name>
    <dbReference type="NCBI Taxonomy" id="1096779"/>
    <lineage>
        <taxon>Bacteria</taxon>
        <taxon>Pseudomonadati</taxon>
        <taxon>Pseudomonadota</taxon>
        <taxon>Gammaproteobacteria</taxon>
        <taxon>Moraxellales</taxon>
        <taxon>Moraxellaceae</taxon>
        <taxon>Acinetobacter</taxon>
    </lineage>
</organism>
<proteinExistence type="predicted"/>
<keyword evidence="2" id="KW-1185">Reference proteome</keyword>
<evidence type="ECO:0000313" key="2">
    <source>
        <dbReference type="Proteomes" id="UP000219042"/>
    </source>
</evidence>
<evidence type="ECO:0008006" key="3">
    <source>
        <dbReference type="Google" id="ProtNLM"/>
    </source>
</evidence>
<reference evidence="2" key="1">
    <citation type="submission" date="2016-09" db="EMBL/GenBank/DDBJ databases">
        <authorList>
            <person name="Varghese N."/>
            <person name="Submissions S."/>
        </authorList>
    </citation>
    <scope>NUCLEOTIDE SEQUENCE [LARGE SCALE GENOMIC DNA]</scope>
    <source>
        <strain evidence="2">ANC 4466</strain>
    </source>
</reference>
<dbReference type="Proteomes" id="UP000219042">
    <property type="component" value="Unassembled WGS sequence"/>
</dbReference>
<sequence>MKNKQYGISLVSLLVGLLISMLCLLALLAIFRTVVQTSVDSRKGSDRDTSIQNSLMGVQNMIQSAGFGLDSGTNIVVLKGASFTGDNLSGGNPIESGETVLWRYANNLNETSSVICQGIYYNNSNKQLILLKTDKNTDTAMDTCPETNSLNNSGVKWKKEAILADLSKTNINSIRFNLSTDITDKCSPYGFDSTKYPKLTITATYPLDPTPTNNSKEMTVNFPVCLTNPVNATSS</sequence>
<dbReference type="AlphaFoldDB" id="A0A240E8I9"/>
<dbReference type="EMBL" id="OANT01000003">
    <property type="protein sequence ID" value="SNX44563.1"/>
    <property type="molecule type" value="Genomic_DNA"/>
</dbReference>
<dbReference type="RefSeq" id="WP_097078803.1">
    <property type="nucleotide sequence ID" value="NZ_BAABHT010000001.1"/>
</dbReference>
<name>A0A240E8I9_9GAMM</name>
<evidence type="ECO:0000313" key="1">
    <source>
        <dbReference type="EMBL" id="SNX44563.1"/>
    </source>
</evidence>
<dbReference type="OrthoDB" id="6700679at2"/>
<accession>A0A240E8I9</accession>
<protein>
    <recommendedName>
        <fullName evidence="3">Type IV pilus assembly protein PilW</fullName>
    </recommendedName>
</protein>
<gene>
    <name evidence="1" type="ORF">SAMN05421731_103301</name>
</gene>